<gene>
    <name evidence="1" type="ORF">L1987_36938</name>
</gene>
<evidence type="ECO:0000313" key="2">
    <source>
        <dbReference type="Proteomes" id="UP001056120"/>
    </source>
</evidence>
<evidence type="ECO:0000313" key="1">
    <source>
        <dbReference type="EMBL" id="KAI3794309.1"/>
    </source>
</evidence>
<dbReference type="Proteomes" id="UP001056120">
    <property type="component" value="Linkage Group LG12"/>
</dbReference>
<organism evidence="1 2">
    <name type="scientific">Smallanthus sonchifolius</name>
    <dbReference type="NCBI Taxonomy" id="185202"/>
    <lineage>
        <taxon>Eukaryota</taxon>
        <taxon>Viridiplantae</taxon>
        <taxon>Streptophyta</taxon>
        <taxon>Embryophyta</taxon>
        <taxon>Tracheophyta</taxon>
        <taxon>Spermatophyta</taxon>
        <taxon>Magnoliopsida</taxon>
        <taxon>eudicotyledons</taxon>
        <taxon>Gunneridae</taxon>
        <taxon>Pentapetalae</taxon>
        <taxon>asterids</taxon>
        <taxon>campanulids</taxon>
        <taxon>Asterales</taxon>
        <taxon>Asteraceae</taxon>
        <taxon>Asteroideae</taxon>
        <taxon>Heliantheae alliance</taxon>
        <taxon>Millerieae</taxon>
        <taxon>Smallanthus</taxon>
    </lineage>
</organism>
<comment type="caution">
    <text evidence="1">The sequence shown here is derived from an EMBL/GenBank/DDBJ whole genome shotgun (WGS) entry which is preliminary data.</text>
</comment>
<sequence>MNQTGATDKLRLYKASINCNWKSARKILDQKPGLQNEILNEREETALHVVAAATAEPKKMRRFVTKLLGEMTDEKKKSKNKGDYTALYLAAVAGNLEFVKIMVPVDPRTVGPMTVGSSIVELGRGFLGGVKKAVALCGNDDKVDTVDSSTLELGRTLLTIRGSGGKVRRKDMPLHAAALYGKYDIVKYILDHAVTNFGEVGWDEFNRDRFLEKCVEYDMFDIALEIVKKYLRPVSESPVTKPNSIWTNIKSGKHIDLT</sequence>
<proteinExistence type="predicted"/>
<dbReference type="EMBL" id="CM042029">
    <property type="protein sequence ID" value="KAI3794309.1"/>
    <property type="molecule type" value="Genomic_DNA"/>
</dbReference>
<reference evidence="2" key="1">
    <citation type="journal article" date="2022" name="Mol. Ecol. Resour.">
        <title>The genomes of chicory, endive, great burdock and yacon provide insights into Asteraceae palaeo-polyploidization history and plant inulin production.</title>
        <authorList>
            <person name="Fan W."/>
            <person name="Wang S."/>
            <person name="Wang H."/>
            <person name="Wang A."/>
            <person name="Jiang F."/>
            <person name="Liu H."/>
            <person name="Zhao H."/>
            <person name="Xu D."/>
            <person name="Zhang Y."/>
        </authorList>
    </citation>
    <scope>NUCLEOTIDE SEQUENCE [LARGE SCALE GENOMIC DNA]</scope>
    <source>
        <strain evidence="2">cv. Yunnan</strain>
    </source>
</reference>
<protein>
    <submittedName>
        <fullName evidence="1">Uncharacterized protein</fullName>
    </submittedName>
</protein>
<accession>A0ACB9HEU0</accession>
<keyword evidence="2" id="KW-1185">Reference proteome</keyword>
<reference evidence="1 2" key="2">
    <citation type="journal article" date="2022" name="Mol. Ecol. Resour.">
        <title>The genomes of chicory, endive, great burdock and yacon provide insights into Asteraceae paleo-polyploidization history and plant inulin production.</title>
        <authorList>
            <person name="Fan W."/>
            <person name="Wang S."/>
            <person name="Wang H."/>
            <person name="Wang A."/>
            <person name="Jiang F."/>
            <person name="Liu H."/>
            <person name="Zhao H."/>
            <person name="Xu D."/>
            <person name="Zhang Y."/>
        </authorList>
    </citation>
    <scope>NUCLEOTIDE SEQUENCE [LARGE SCALE GENOMIC DNA]</scope>
    <source>
        <strain evidence="2">cv. Yunnan</strain>
        <tissue evidence="1">Leaves</tissue>
    </source>
</reference>
<name>A0ACB9HEU0_9ASTR</name>